<reference evidence="2" key="1">
    <citation type="submission" date="2018-02" db="EMBL/GenBank/DDBJ databases">
        <title>Genome sequencing of Solimonas sp. HR-BB.</title>
        <authorList>
            <person name="Lee Y."/>
            <person name="Jeon C.O."/>
        </authorList>
    </citation>
    <scope>NUCLEOTIDE SEQUENCE [LARGE SCALE GENOMIC DNA]</scope>
    <source>
        <strain evidence="2">HR-U</strain>
    </source>
</reference>
<keyword evidence="2" id="KW-1185">Reference proteome</keyword>
<organism evidence="1 2">
    <name type="scientific">Siphonobacter curvatus</name>
    <dbReference type="NCBI Taxonomy" id="2094562"/>
    <lineage>
        <taxon>Bacteria</taxon>
        <taxon>Pseudomonadati</taxon>
        <taxon>Bacteroidota</taxon>
        <taxon>Cytophagia</taxon>
        <taxon>Cytophagales</taxon>
        <taxon>Cytophagaceae</taxon>
        <taxon>Siphonobacter</taxon>
    </lineage>
</organism>
<dbReference type="AlphaFoldDB" id="A0A2S7INE0"/>
<name>A0A2S7INE0_9BACT</name>
<proteinExistence type="predicted"/>
<dbReference type="Proteomes" id="UP000239590">
    <property type="component" value="Unassembled WGS sequence"/>
</dbReference>
<evidence type="ECO:0000313" key="1">
    <source>
        <dbReference type="EMBL" id="PQA59251.1"/>
    </source>
</evidence>
<accession>A0A2S7INE0</accession>
<dbReference type="EMBL" id="PTRA01000001">
    <property type="protein sequence ID" value="PQA59251.1"/>
    <property type="molecule type" value="Genomic_DNA"/>
</dbReference>
<dbReference type="RefSeq" id="WP_104710602.1">
    <property type="nucleotide sequence ID" value="NZ_PTRA01000001.1"/>
</dbReference>
<gene>
    <name evidence="1" type="ORF">C5O19_06245</name>
</gene>
<comment type="caution">
    <text evidence="1">The sequence shown here is derived from an EMBL/GenBank/DDBJ whole genome shotgun (WGS) entry which is preliminary data.</text>
</comment>
<sequence length="75" mass="8511">MKRICFQTNLNSPLGIQAVKESLGQLGITRFSIDFLTQSLEVFSEWIAPERIIEALKRTGVNCKLRDIKTPFLAD</sequence>
<evidence type="ECO:0000313" key="2">
    <source>
        <dbReference type="Proteomes" id="UP000239590"/>
    </source>
</evidence>
<dbReference type="OrthoDB" id="965149at2"/>
<protein>
    <submittedName>
        <fullName evidence="1">Uncharacterized protein</fullName>
    </submittedName>
</protein>